<evidence type="ECO:0000313" key="8">
    <source>
        <dbReference type="WBParaSite" id="SCUD_0001560601-mRNA-1"/>
    </source>
</evidence>
<dbReference type="InterPro" id="IPR050759">
    <property type="entry name" value="Serine_protease_kringle"/>
</dbReference>
<evidence type="ECO:0000259" key="5">
    <source>
        <dbReference type="PROSITE" id="PS50070"/>
    </source>
</evidence>
<evidence type="ECO:0000256" key="4">
    <source>
        <dbReference type="SAM" id="SignalP"/>
    </source>
</evidence>
<protein>
    <submittedName>
        <fullName evidence="8">Kringle domain-containing protein</fullName>
    </submittedName>
</protein>
<dbReference type="Gene3D" id="2.40.20.10">
    <property type="entry name" value="Plasminogen Kringle 4"/>
    <property type="match status" value="1"/>
</dbReference>
<sequence>MRNISLLSLFPYSILAEHIGCYEGNGADYNGDQDQTSDGQPCAKWRISNSRKEIGPIYRYRLQYNETTSKLLSTSDYELDNFRSCRNPGGVKSQPWCYPIKVRGVSSGIQHCDIPKCCDVLAGTHKQNLPEFLSELVLPVWYSNRQPTEFNQYQKTRQI</sequence>
<dbReference type="AlphaFoldDB" id="A0A183KKP1"/>
<keyword evidence="7" id="KW-1185">Reference proteome</keyword>
<dbReference type="InterPro" id="IPR000001">
    <property type="entry name" value="Kringle"/>
</dbReference>
<gene>
    <name evidence="6" type="ORF">SCUD_LOCUS15603</name>
</gene>
<dbReference type="EMBL" id="UZAK01037772">
    <property type="protein sequence ID" value="VDP59656.1"/>
    <property type="molecule type" value="Genomic_DNA"/>
</dbReference>
<dbReference type="WBParaSite" id="SCUD_0001560601-mRNA-1">
    <property type="protein sequence ID" value="SCUD_0001560601-mRNA-1"/>
    <property type="gene ID" value="SCUD_0001560601"/>
</dbReference>
<accession>A0A183KKP1</accession>
<keyword evidence="2" id="KW-1015">Disulfide bond</keyword>
<dbReference type="SMART" id="SM00130">
    <property type="entry name" value="KR"/>
    <property type="match status" value="1"/>
</dbReference>
<dbReference type="InterPro" id="IPR013806">
    <property type="entry name" value="Kringle-like"/>
</dbReference>
<dbReference type="PANTHER" id="PTHR24261:SF7">
    <property type="entry name" value="KRINGLE DOMAIN-CONTAINING PROTEIN"/>
    <property type="match status" value="1"/>
</dbReference>
<dbReference type="Pfam" id="PF00051">
    <property type="entry name" value="Kringle"/>
    <property type="match status" value="1"/>
</dbReference>
<dbReference type="InterPro" id="IPR038178">
    <property type="entry name" value="Kringle_sf"/>
</dbReference>
<feature type="signal peptide" evidence="4">
    <location>
        <begin position="1"/>
        <end position="16"/>
    </location>
</feature>
<feature type="chain" id="PRO_5043140887" evidence="4">
    <location>
        <begin position="17"/>
        <end position="159"/>
    </location>
</feature>
<name>A0A183KKP1_9TREM</name>
<comment type="caution">
    <text evidence="3">Lacks conserved residue(s) required for the propagation of feature annotation.</text>
</comment>
<evidence type="ECO:0000313" key="7">
    <source>
        <dbReference type="Proteomes" id="UP000279833"/>
    </source>
</evidence>
<dbReference type="PANTHER" id="PTHR24261">
    <property type="entry name" value="PLASMINOGEN-RELATED"/>
    <property type="match status" value="1"/>
</dbReference>
<keyword evidence="1 3" id="KW-0420">Kringle</keyword>
<evidence type="ECO:0000256" key="2">
    <source>
        <dbReference type="ARBA" id="ARBA00023157"/>
    </source>
</evidence>
<evidence type="ECO:0000256" key="3">
    <source>
        <dbReference type="PROSITE-ProRule" id="PRU00121"/>
    </source>
</evidence>
<proteinExistence type="predicted"/>
<evidence type="ECO:0000313" key="6">
    <source>
        <dbReference type="EMBL" id="VDP59656.1"/>
    </source>
</evidence>
<reference evidence="6 7" key="2">
    <citation type="submission" date="2018-11" db="EMBL/GenBank/DDBJ databases">
        <authorList>
            <consortium name="Pathogen Informatics"/>
        </authorList>
    </citation>
    <scope>NUCLEOTIDE SEQUENCE [LARGE SCALE GENOMIC DNA]</scope>
    <source>
        <strain evidence="6">Dakar</strain>
        <strain evidence="7">Dakar, Senegal</strain>
    </source>
</reference>
<feature type="domain" description="Kringle" evidence="5">
    <location>
        <begin position="20"/>
        <end position="117"/>
    </location>
</feature>
<evidence type="ECO:0000256" key="1">
    <source>
        <dbReference type="ARBA" id="ARBA00022572"/>
    </source>
</evidence>
<dbReference type="PROSITE" id="PS50070">
    <property type="entry name" value="KRINGLE_2"/>
    <property type="match status" value="1"/>
</dbReference>
<dbReference type="PRINTS" id="PR00018">
    <property type="entry name" value="KRINGLE"/>
</dbReference>
<dbReference type="Proteomes" id="UP000279833">
    <property type="component" value="Unassembled WGS sequence"/>
</dbReference>
<dbReference type="SUPFAM" id="SSF57440">
    <property type="entry name" value="Kringle-like"/>
    <property type="match status" value="1"/>
</dbReference>
<dbReference type="STRING" id="6186.A0A183KKP1"/>
<keyword evidence="4" id="KW-0732">Signal</keyword>
<reference evidence="8" key="1">
    <citation type="submission" date="2016-06" db="UniProtKB">
        <authorList>
            <consortium name="WormBaseParasite"/>
        </authorList>
    </citation>
    <scope>IDENTIFICATION</scope>
</reference>
<organism evidence="8">
    <name type="scientific">Schistosoma curassoni</name>
    <dbReference type="NCBI Taxonomy" id="6186"/>
    <lineage>
        <taxon>Eukaryota</taxon>
        <taxon>Metazoa</taxon>
        <taxon>Spiralia</taxon>
        <taxon>Lophotrochozoa</taxon>
        <taxon>Platyhelminthes</taxon>
        <taxon>Trematoda</taxon>
        <taxon>Digenea</taxon>
        <taxon>Strigeidida</taxon>
        <taxon>Schistosomatoidea</taxon>
        <taxon>Schistosomatidae</taxon>
        <taxon>Schistosoma</taxon>
    </lineage>
</organism>